<protein>
    <recommendedName>
        <fullName evidence="2">SWIM-type domain-containing protein</fullName>
    </recommendedName>
</protein>
<keyword evidence="1" id="KW-0862">Zinc</keyword>
<dbReference type="PROSITE" id="PS50966">
    <property type="entry name" value="ZF_SWIM"/>
    <property type="match status" value="1"/>
</dbReference>
<dbReference type="RefSeq" id="WP_056686763.1">
    <property type="nucleotide sequence ID" value="NZ_LJIX01000006.1"/>
</dbReference>
<dbReference type="EMBL" id="LJIX01000006">
    <property type="protein sequence ID" value="KQL21463.1"/>
    <property type="molecule type" value="Genomic_DNA"/>
</dbReference>
<dbReference type="PATRIC" id="fig|1637975.4.peg.5020"/>
<dbReference type="InterPro" id="IPR007527">
    <property type="entry name" value="Znf_SWIM"/>
</dbReference>
<keyword evidence="4" id="KW-1185">Reference proteome</keyword>
<organism evidence="3 4">
    <name type="scientific">Cytobacillus solani</name>
    <dbReference type="NCBI Taxonomy" id="1637975"/>
    <lineage>
        <taxon>Bacteria</taxon>
        <taxon>Bacillati</taxon>
        <taxon>Bacillota</taxon>
        <taxon>Bacilli</taxon>
        <taxon>Bacillales</taxon>
        <taxon>Bacillaceae</taxon>
        <taxon>Cytobacillus</taxon>
    </lineage>
</organism>
<sequence>MTAIPERFHEPLQFAANELMELLRAENPEHERLIQKGLMLFRQGLVYQLRFDGDEITATVQDVTPAKVQLNLNFIQLSTCSCPADEFCRHQLAVFFQLLSHARSVSTLVEEWRKPLREKKVAKQLGIQKAKDLLQTAGRLKPNYDRWIAAFDESFHTILEGNGEPKPYVITELYKVYTRRMKANAPYEQEWKLLYFLVGHVFSFKKLMGLSVKYGHSAEMIHRYYKQLFYEIADDVVDVIHSLSVHSLPFAFDDFIEKLKEDSSGLITAEFPLEFERIHLYRILWTKFFKKKDWCQEELKKLRAVEENSHPLLIGMIHLHFLQKEDDIILEQLALPDKWMTPFITYWIELLTAQKDWKRVAPFIEVYIKKLKDYLSIPKDYYEKMSYTRHTIKTIQPYCIEANRQDLYEKALMEMLPYSYNEYEYLLFDNEAFDRWTDLQAYMGLDIDRLQSDRLKALEKQHPHLLLPLYHQSVQDHIAQKGRDNYRQAVRKMKKLRTLYKKLKRQDDWAYYLEALLEKTKRLRAFQEECKRGKLIDA</sequence>
<evidence type="ECO:0000256" key="1">
    <source>
        <dbReference type="PROSITE-ProRule" id="PRU00325"/>
    </source>
</evidence>
<keyword evidence="1" id="KW-0479">Metal-binding</keyword>
<dbReference type="AlphaFoldDB" id="A0A0Q3VJ98"/>
<proteinExistence type="predicted"/>
<comment type="caution">
    <text evidence="3">The sequence shown here is derived from an EMBL/GenBank/DDBJ whole genome shotgun (WGS) entry which is preliminary data.</text>
</comment>
<gene>
    <name evidence="3" type="ORF">AN957_24875</name>
</gene>
<dbReference type="Proteomes" id="UP000050996">
    <property type="component" value="Unassembled WGS sequence"/>
</dbReference>
<keyword evidence="1" id="KW-0863">Zinc-finger</keyword>
<evidence type="ECO:0000313" key="4">
    <source>
        <dbReference type="Proteomes" id="UP000050996"/>
    </source>
</evidence>
<reference evidence="3 4" key="1">
    <citation type="submission" date="2015-09" db="EMBL/GenBank/DDBJ databases">
        <title>Genome sequencing project for genomic taxonomy and phylogenomics of Bacillus-like bacteria.</title>
        <authorList>
            <person name="Liu B."/>
            <person name="Wang J."/>
            <person name="Zhu Y."/>
            <person name="Liu G."/>
            <person name="Chen Q."/>
            <person name="Chen Z."/>
            <person name="Lan J."/>
            <person name="Che J."/>
            <person name="Ge C."/>
            <person name="Shi H."/>
            <person name="Pan Z."/>
            <person name="Liu X."/>
        </authorList>
    </citation>
    <scope>NUCLEOTIDE SEQUENCE [LARGE SCALE GENOMIC DNA]</scope>
    <source>
        <strain evidence="3 4">FJAT-18043</strain>
    </source>
</reference>
<dbReference type="GO" id="GO:0008270">
    <property type="term" value="F:zinc ion binding"/>
    <property type="evidence" value="ECO:0007669"/>
    <property type="project" value="UniProtKB-KW"/>
</dbReference>
<feature type="domain" description="SWIM-type" evidence="2">
    <location>
        <begin position="66"/>
        <end position="99"/>
    </location>
</feature>
<dbReference type="STRING" id="1637975.AN957_24875"/>
<accession>A0A0Q3VJ98</accession>
<evidence type="ECO:0000313" key="3">
    <source>
        <dbReference type="EMBL" id="KQL21463.1"/>
    </source>
</evidence>
<name>A0A0Q3VJ98_9BACI</name>
<evidence type="ECO:0000259" key="2">
    <source>
        <dbReference type="PROSITE" id="PS50966"/>
    </source>
</evidence>